<reference evidence="1 2" key="1">
    <citation type="submission" date="2019-03" db="EMBL/GenBank/DDBJ databases">
        <title>First draft genome of Liparis tanakae, snailfish: a comprehensive survey of snailfish specific genes.</title>
        <authorList>
            <person name="Kim W."/>
            <person name="Song I."/>
            <person name="Jeong J.-H."/>
            <person name="Kim D."/>
            <person name="Kim S."/>
            <person name="Ryu S."/>
            <person name="Song J.Y."/>
            <person name="Lee S.K."/>
        </authorList>
    </citation>
    <scope>NUCLEOTIDE SEQUENCE [LARGE SCALE GENOMIC DNA]</scope>
    <source>
        <tissue evidence="1">Muscle</tissue>
    </source>
</reference>
<sequence>MLVHRVSLRSVGSRVPGRRLPRGTSFTDQQTVGGVDGEAAGEGVVYGEPVHVGGLPVVSPLVHIPAHVEVEGVVASLRLLAHVLQLHVGQMHRREVSEDLPVREKRRREASVEDKSLCDKMRMFLESSATSARMSTPSTTSPTWLN</sequence>
<evidence type="ECO:0000313" key="1">
    <source>
        <dbReference type="EMBL" id="TNN50012.1"/>
    </source>
</evidence>
<gene>
    <name evidence="1" type="ORF">EYF80_039820</name>
</gene>
<accession>A0A4Z2GBK9</accession>
<comment type="caution">
    <text evidence="1">The sequence shown here is derived from an EMBL/GenBank/DDBJ whole genome shotgun (WGS) entry which is preliminary data.</text>
</comment>
<organism evidence="1 2">
    <name type="scientific">Liparis tanakae</name>
    <name type="common">Tanaka's snailfish</name>
    <dbReference type="NCBI Taxonomy" id="230148"/>
    <lineage>
        <taxon>Eukaryota</taxon>
        <taxon>Metazoa</taxon>
        <taxon>Chordata</taxon>
        <taxon>Craniata</taxon>
        <taxon>Vertebrata</taxon>
        <taxon>Euteleostomi</taxon>
        <taxon>Actinopterygii</taxon>
        <taxon>Neopterygii</taxon>
        <taxon>Teleostei</taxon>
        <taxon>Neoteleostei</taxon>
        <taxon>Acanthomorphata</taxon>
        <taxon>Eupercaria</taxon>
        <taxon>Perciformes</taxon>
        <taxon>Cottioidei</taxon>
        <taxon>Cottales</taxon>
        <taxon>Liparidae</taxon>
        <taxon>Liparis</taxon>
    </lineage>
</organism>
<keyword evidence="2" id="KW-1185">Reference proteome</keyword>
<dbReference type="AlphaFoldDB" id="A0A4Z2GBK9"/>
<name>A0A4Z2GBK9_9TELE</name>
<evidence type="ECO:0000313" key="2">
    <source>
        <dbReference type="Proteomes" id="UP000314294"/>
    </source>
</evidence>
<protein>
    <submittedName>
        <fullName evidence="1">Uncharacterized protein</fullName>
    </submittedName>
</protein>
<dbReference type="Proteomes" id="UP000314294">
    <property type="component" value="Unassembled WGS sequence"/>
</dbReference>
<proteinExistence type="predicted"/>
<dbReference type="EMBL" id="SRLO01000634">
    <property type="protein sequence ID" value="TNN50012.1"/>
    <property type="molecule type" value="Genomic_DNA"/>
</dbReference>